<comment type="caution">
    <text evidence="1">The sequence shown here is derived from an EMBL/GenBank/DDBJ whole genome shotgun (WGS) entry which is preliminary data.</text>
</comment>
<gene>
    <name evidence="1" type="ORF">LTR37_005255</name>
</gene>
<accession>A0ACC3NJV3</accession>
<sequence length="199" mass="22001">MPNSGPMAIPNVLQERNPNTATVRSPKTVSIICWADIRTPYSLAEDSSKKAEAKKKSAPSSKDDKGDKPPSAADLSTIHLDGEEDQAVPTTIQPTTSARKSMIIFLAFKGPRAGAHNPAFYAGYVYFEKLRLQQGKKKTAKREKIEDAWKAEGGFPRQGSHNMHLICIQGETWRIDYLGQVQIQGEPTEGAILRKKPRK</sequence>
<organism evidence="1 2">
    <name type="scientific">Vermiconidia calcicola</name>
    <dbReference type="NCBI Taxonomy" id="1690605"/>
    <lineage>
        <taxon>Eukaryota</taxon>
        <taxon>Fungi</taxon>
        <taxon>Dikarya</taxon>
        <taxon>Ascomycota</taxon>
        <taxon>Pezizomycotina</taxon>
        <taxon>Dothideomycetes</taxon>
        <taxon>Dothideomycetidae</taxon>
        <taxon>Mycosphaerellales</taxon>
        <taxon>Extremaceae</taxon>
        <taxon>Vermiconidia</taxon>
    </lineage>
</organism>
<dbReference type="Proteomes" id="UP001281147">
    <property type="component" value="Unassembled WGS sequence"/>
</dbReference>
<proteinExistence type="predicted"/>
<protein>
    <submittedName>
        <fullName evidence="1">Uncharacterized protein</fullName>
    </submittedName>
</protein>
<evidence type="ECO:0000313" key="2">
    <source>
        <dbReference type="Proteomes" id="UP001281147"/>
    </source>
</evidence>
<evidence type="ECO:0000313" key="1">
    <source>
        <dbReference type="EMBL" id="KAK3718140.1"/>
    </source>
</evidence>
<keyword evidence="2" id="KW-1185">Reference proteome</keyword>
<reference evidence="1" key="1">
    <citation type="submission" date="2023-07" db="EMBL/GenBank/DDBJ databases">
        <title>Black Yeasts Isolated from many extreme environments.</title>
        <authorList>
            <person name="Coleine C."/>
            <person name="Stajich J.E."/>
            <person name="Selbmann L."/>
        </authorList>
    </citation>
    <scope>NUCLEOTIDE SEQUENCE</scope>
    <source>
        <strain evidence="1">CCFEE 5714</strain>
    </source>
</reference>
<name>A0ACC3NJV3_9PEZI</name>
<dbReference type="EMBL" id="JAUTXU010000033">
    <property type="protein sequence ID" value="KAK3718140.1"/>
    <property type="molecule type" value="Genomic_DNA"/>
</dbReference>